<reference evidence="1" key="1">
    <citation type="submission" date="2019-03" db="EMBL/GenBank/DDBJ databases">
        <authorList>
            <person name="Mank J."/>
            <person name="Almeida P."/>
        </authorList>
    </citation>
    <scope>NUCLEOTIDE SEQUENCE</scope>
    <source>
        <strain evidence="1">78183</strain>
    </source>
</reference>
<dbReference type="PANTHER" id="PTHR35281:SF2">
    <property type="entry name" value="BNAA02G34170D PROTEIN"/>
    <property type="match status" value="1"/>
</dbReference>
<gene>
    <name evidence="1" type="ORF">SVIM_LOCUS231718</name>
</gene>
<sequence>MVWQAASQTRFRALKYENGIAGKSSIIVRFIACYRPLLDCQAEYFRHLLKPVTYFSFSLLFLKEAEINSTLQIKAKLLG</sequence>
<evidence type="ECO:0000313" key="1">
    <source>
        <dbReference type="EMBL" id="VFU40454.1"/>
    </source>
</evidence>
<dbReference type="PANTHER" id="PTHR35281">
    <property type="entry name" value="BNAA02G34170D PROTEIN"/>
    <property type="match status" value="1"/>
</dbReference>
<dbReference type="EMBL" id="CAADRP010001544">
    <property type="protein sequence ID" value="VFU40454.1"/>
    <property type="molecule type" value="Genomic_DNA"/>
</dbReference>
<dbReference type="AlphaFoldDB" id="A0A6N2LJ52"/>
<accession>A0A6N2LJ52</accession>
<name>A0A6N2LJ52_SALVM</name>
<organism evidence="1">
    <name type="scientific">Salix viminalis</name>
    <name type="common">Common osier</name>
    <name type="synonym">Basket willow</name>
    <dbReference type="NCBI Taxonomy" id="40686"/>
    <lineage>
        <taxon>Eukaryota</taxon>
        <taxon>Viridiplantae</taxon>
        <taxon>Streptophyta</taxon>
        <taxon>Embryophyta</taxon>
        <taxon>Tracheophyta</taxon>
        <taxon>Spermatophyta</taxon>
        <taxon>Magnoliopsida</taxon>
        <taxon>eudicotyledons</taxon>
        <taxon>Gunneridae</taxon>
        <taxon>Pentapetalae</taxon>
        <taxon>rosids</taxon>
        <taxon>fabids</taxon>
        <taxon>Malpighiales</taxon>
        <taxon>Salicaceae</taxon>
        <taxon>Saliceae</taxon>
        <taxon>Salix</taxon>
    </lineage>
</organism>
<protein>
    <submittedName>
        <fullName evidence="1">Uncharacterized protein</fullName>
    </submittedName>
</protein>
<proteinExistence type="predicted"/>